<dbReference type="InParanoid" id="Q4UA55"/>
<evidence type="ECO:0000313" key="4">
    <source>
        <dbReference type="Proteomes" id="UP000001950"/>
    </source>
</evidence>
<dbReference type="SUPFAM" id="SSF56815">
    <property type="entry name" value="Sec1/munc18-like (SM) proteins"/>
    <property type="match status" value="1"/>
</dbReference>
<dbReference type="eggNOG" id="KOG1301">
    <property type="taxonomic scope" value="Eukaryota"/>
</dbReference>
<dbReference type="STRING" id="5874.Q4UA55"/>
<proteinExistence type="inferred from homology"/>
<dbReference type="KEGG" id="tan:TA07460"/>
<dbReference type="InterPro" id="IPR001619">
    <property type="entry name" value="Sec1-like"/>
</dbReference>
<dbReference type="InterPro" id="IPR043154">
    <property type="entry name" value="Sec-1-like_dom1"/>
</dbReference>
<feature type="region of interest" description="Disordered" evidence="2">
    <location>
        <begin position="484"/>
        <end position="503"/>
    </location>
</feature>
<dbReference type="GeneID" id="3862745"/>
<evidence type="ECO:0000313" key="3">
    <source>
        <dbReference type="EMBL" id="CAI76298.1"/>
    </source>
</evidence>
<dbReference type="InterPro" id="IPR036045">
    <property type="entry name" value="Sec1-like_sf"/>
</dbReference>
<dbReference type="InterPro" id="IPR043127">
    <property type="entry name" value="Sec-1-like_dom3a"/>
</dbReference>
<dbReference type="OMA" id="TMNIHIH"/>
<reference evidence="3 4" key="1">
    <citation type="journal article" date="2005" name="Science">
        <title>Genome of the host-cell transforming parasite Theileria annulata compared with T. parva.</title>
        <authorList>
            <person name="Pain A."/>
            <person name="Renauld H."/>
            <person name="Berriman M."/>
            <person name="Murphy L."/>
            <person name="Yeats C.A."/>
            <person name="Weir W."/>
            <person name="Kerhornou A."/>
            <person name="Aslett M."/>
            <person name="Bishop R."/>
            <person name="Bouchier C."/>
            <person name="Cochet M."/>
            <person name="Coulson R.M.R."/>
            <person name="Cronin A."/>
            <person name="de Villiers E.P."/>
            <person name="Fraser A."/>
            <person name="Fosker N."/>
            <person name="Gardner M."/>
            <person name="Goble A."/>
            <person name="Griffiths-Jones S."/>
            <person name="Harris D.E."/>
            <person name="Katzer F."/>
            <person name="Larke N."/>
            <person name="Lord A."/>
            <person name="Maser P."/>
            <person name="McKellar S."/>
            <person name="Mooney P."/>
            <person name="Morton F."/>
            <person name="Nene V."/>
            <person name="O'Neil S."/>
            <person name="Price C."/>
            <person name="Quail M.A."/>
            <person name="Rabbinowitsch E."/>
            <person name="Rawlings N.D."/>
            <person name="Rutter S."/>
            <person name="Saunders D."/>
            <person name="Seeger K."/>
            <person name="Shah T."/>
            <person name="Squares R."/>
            <person name="Squares S."/>
            <person name="Tivey A."/>
            <person name="Walker A.R."/>
            <person name="Woodward J."/>
            <person name="Dobbelaere D.A.E."/>
            <person name="Langsley G."/>
            <person name="Rajandream M.A."/>
            <person name="McKeever D."/>
            <person name="Shiels B."/>
            <person name="Tait A."/>
            <person name="Barrell B.G."/>
            <person name="Hall N."/>
        </authorList>
    </citation>
    <scope>NUCLEOTIDE SEQUENCE [LARGE SCALE GENOMIC DNA]</scope>
    <source>
        <strain evidence="4">Ankara</strain>
    </source>
</reference>
<protein>
    <submittedName>
        <fullName evidence="3">Vesicle transport (Sec1 family) protein, putative</fullName>
    </submittedName>
</protein>
<comment type="similarity">
    <text evidence="1">Belongs to the STXBP/unc-18/SEC1 family.</text>
</comment>
<dbReference type="Gene3D" id="1.25.40.60">
    <property type="match status" value="1"/>
</dbReference>
<dbReference type="Pfam" id="PF00995">
    <property type="entry name" value="Sec1"/>
    <property type="match status" value="1"/>
</dbReference>
<dbReference type="Gene3D" id="3.40.50.2060">
    <property type="match status" value="1"/>
</dbReference>
<sequence length="634" mass="71496">MELEFDLQEFQKRSLSEMLRLSEEELEGRSLKTWKVLIYDDESRKIISPILRIGDLRRQGVTLNLSLSDRREPLPGVDAVYLVTPNEENVNVILSDAREKKYSRVHLNFTTFTSDVFLSDFARKFAEINAFNSVASVTDRYLHFVSLSPVTFSLNLPLAFKSFYGDSSEETADAVLETLVDRLLSVLVTSGSLPFIRAPRSNSPASSVSQRLSTKLFELVSSGKGLNLSSYNRPLCIILDRTIDLGTMIQHSWNYQPLLHDLFGIDNNKVTISSGLTRKSFDLESSDKIYHSILSLPLSEVAMYISNSLEYYNTQITQINKSDDSGNLVNAINAIPQLTEQKRLLDMHTNIATTLVDTVKQRDIDRFYEFEYDLDIMYDKNSLQAFEDLLNNTNATPMDKYRSLLILSLSKPNISDEVMNEYEERIKKPSGLKCEGLKGLRNIMRIGDFSSNILKHIQTAVMNPSGATNQSAPLNQSFVNTSSAMNDKKNESSQPKSEPSQAHKKLANYSSKLIGTGYNLFKVRYGACTLQFSYYPLKGGVRNLLPRKKNLHIVKIVEDLINNSESISDDFVLFDPKISDAPTTKSNKRITCKKCFIFIVGGASYNEALAISELSTKLKHTVIYLVELIVVIVT</sequence>
<name>Q4UA55_THEAN</name>
<dbReference type="PIRSF" id="PIRSF005715">
    <property type="entry name" value="VPS45_Sec1"/>
    <property type="match status" value="1"/>
</dbReference>
<evidence type="ECO:0000256" key="2">
    <source>
        <dbReference type="SAM" id="MobiDB-lite"/>
    </source>
</evidence>
<dbReference type="FunCoup" id="Q4UA55">
    <property type="interactions" value="539"/>
</dbReference>
<dbReference type="Gene3D" id="3.40.50.1910">
    <property type="match status" value="1"/>
</dbReference>
<dbReference type="VEuPathDB" id="PiroplasmaDB:TA07460"/>
<dbReference type="GO" id="GO:0016192">
    <property type="term" value="P:vesicle-mediated transport"/>
    <property type="evidence" value="ECO:0007669"/>
    <property type="project" value="InterPro"/>
</dbReference>
<dbReference type="RefSeq" id="XP_952922.1">
    <property type="nucleotide sequence ID" value="XM_947829.1"/>
</dbReference>
<dbReference type="InterPro" id="IPR027482">
    <property type="entry name" value="Sec1-like_dom2"/>
</dbReference>
<dbReference type="Gene3D" id="3.90.830.10">
    <property type="entry name" value="Syntaxin Binding Protein 1, Chain A, domain 2"/>
    <property type="match status" value="1"/>
</dbReference>
<dbReference type="EMBL" id="CR940353">
    <property type="protein sequence ID" value="CAI76298.1"/>
    <property type="molecule type" value="Genomic_DNA"/>
</dbReference>
<dbReference type="Proteomes" id="UP000001950">
    <property type="component" value="Chromosome 4"/>
</dbReference>
<gene>
    <name evidence="3" type="ORF">TA07460</name>
</gene>
<keyword evidence="4" id="KW-1185">Reference proteome</keyword>
<evidence type="ECO:0000256" key="1">
    <source>
        <dbReference type="ARBA" id="ARBA00009884"/>
    </source>
</evidence>
<dbReference type="AlphaFoldDB" id="Q4UA55"/>
<dbReference type="PANTHER" id="PTHR11679">
    <property type="entry name" value="VESICLE PROTEIN SORTING-ASSOCIATED"/>
    <property type="match status" value="1"/>
</dbReference>
<organism evidence="3 4">
    <name type="scientific">Theileria annulata</name>
    <dbReference type="NCBI Taxonomy" id="5874"/>
    <lineage>
        <taxon>Eukaryota</taxon>
        <taxon>Sar</taxon>
        <taxon>Alveolata</taxon>
        <taxon>Apicomplexa</taxon>
        <taxon>Aconoidasida</taxon>
        <taxon>Piroplasmida</taxon>
        <taxon>Theileriidae</taxon>
        <taxon>Theileria</taxon>
    </lineage>
</organism>
<accession>Q4UA55</accession>
<dbReference type="OrthoDB" id="10251230at2759"/>